<keyword evidence="2" id="KW-1185">Reference proteome</keyword>
<evidence type="ECO:0000313" key="2">
    <source>
        <dbReference type="Proteomes" id="UP001186974"/>
    </source>
</evidence>
<proteinExistence type="predicted"/>
<comment type="caution">
    <text evidence="1">The sequence shown here is derived from an EMBL/GenBank/DDBJ whole genome shotgun (WGS) entry which is preliminary data.</text>
</comment>
<gene>
    <name evidence="1" type="ORF">LTS18_011400</name>
</gene>
<accession>A0ACC3DK61</accession>
<reference evidence="1" key="1">
    <citation type="submission" date="2024-09" db="EMBL/GenBank/DDBJ databases">
        <title>Black Yeasts Isolated from many extreme environments.</title>
        <authorList>
            <person name="Coleine C."/>
            <person name="Stajich J.E."/>
            <person name="Selbmann L."/>
        </authorList>
    </citation>
    <scope>NUCLEOTIDE SEQUENCE</scope>
    <source>
        <strain evidence="1">CCFEE 5737</strain>
    </source>
</reference>
<sequence>PEDDAAAVGELVLDKRRGPKAHKQMQHGSEKAARALGIGAAAVELMEAGIVGLEARRGERVGRIRLGVGDEEVRLALREDEEVRGLGFNA</sequence>
<evidence type="ECO:0000313" key="1">
    <source>
        <dbReference type="EMBL" id="KAK3077025.1"/>
    </source>
</evidence>
<name>A0ACC3DK61_9PEZI</name>
<dbReference type="Proteomes" id="UP001186974">
    <property type="component" value="Unassembled WGS sequence"/>
</dbReference>
<organism evidence="1 2">
    <name type="scientific">Coniosporium uncinatum</name>
    <dbReference type="NCBI Taxonomy" id="93489"/>
    <lineage>
        <taxon>Eukaryota</taxon>
        <taxon>Fungi</taxon>
        <taxon>Dikarya</taxon>
        <taxon>Ascomycota</taxon>
        <taxon>Pezizomycotina</taxon>
        <taxon>Dothideomycetes</taxon>
        <taxon>Dothideomycetes incertae sedis</taxon>
        <taxon>Coniosporium</taxon>
    </lineage>
</organism>
<dbReference type="EMBL" id="JAWDJW010003296">
    <property type="protein sequence ID" value="KAK3077025.1"/>
    <property type="molecule type" value="Genomic_DNA"/>
</dbReference>
<protein>
    <submittedName>
        <fullName evidence="1">Uncharacterized protein</fullName>
    </submittedName>
</protein>
<feature type="non-terminal residue" evidence="1">
    <location>
        <position position="1"/>
    </location>
</feature>